<keyword evidence="8" id="KW-0067">ATP-binding</keyword>
<organism evidence="13 14">
    <name type="scientific">Streptococcus penaeicida</name>
    <dbReference type="NCBI Taxonomy" id="1765960"/>
    <lineage>
        <taxon>Bacteria</taxon>
        <taxon>Bacillati</taxon>
        <taxon>Bacillota</taxon>
        <taxon>Bacilli</taxon>
        <taxon>Lactobacillales</taxon>
        <taxon>Streptococcaceae</taxon>
        <taxon>Streptococcus</taxon>
    </lineage>
</organism>
<keyword evidence="9" id="KW-1133">Transmembrane helix</keyword>
<evidence type="ECO:0000256" key="3">
    <source>
        <dbReference type="ARBA" id="ARBA00022553"/>
    </source>
</evidence>
<evidence type="ECO:0000256" key="6">
    <source>
        <dbReference type="ARBA" id="ARBA00022741"/>
    </source>
</evidence>
<keyword evidence="14" id="KW-1185">Reference proteome</keyword>
<keyword evidence="6" id="KW-0547">Nucleotide-binding</keyword>
<feature type="domain" description="PAS" evidence="12">
    <location>
        <begin position="212"/>
        <end position="280"/>
    </location>
</feature>
<keyword evidence="11" id="KW-0472">Membrane</keyword>
<sequence>MKKKLSLWASLSLVLVTMIALTTSVFYAIMIHETHNSIKVQETHLLTSTGQMLAKNIEIKKALINNKTNKSIISISKETAKSYNLDFVVVMNMKGIRLTHPNPEKIGHPFQGGDEKNVLHGKEVISTANGSLGKSIRYLVPVYDTKQKQIGAIAVGLKLKTLNDVINDSKQKYTSALLICILISLLVTSFIALRLKKQLHNLEPSEIYQLLEERNAMLDQINNAVFIINKTHHVTLANQSAKNLIESTLSLKNVQGQKFENLFPYFSKIDLAKGHEQLFRFIDEDYLITISPISVNNDLRGYLIFLRKAADAIYTMDQLVYTTTYASALQAQTHKFMNHLHVLYGLVDIHYYDQLKIYLDSIIDEETDSLTHLSVLIKEPLLASFLIGEENKYREQGINLSVEVSSDIPECHSQNQLNNFLMIFRYLHENLLSKWKIKKLIITQFYEKGYLNSYYQIIEHDLEWNDLNNLLSTSYFNQLLQDTHSQIKNESLKEQLAFSIKIPYDGE</sequence>
<dbReference type="Pfam" id="PF14689">
    <property type="entry name" value="SPOB_a"/>
    <property type="match status" value="1"/>
</dbReference>
<dbReference type="GO" id="GO:0005524">
    <property type="term" value="F:ATP binding"/>
    <property type="evidence" value="ECO:0007669"/>
    <property type="project" value="UniProtKB-KW"/>
</dbReference>
<dbReference type="AlphaFoldDB" id="A0A2N8LCI5"/>
<dbReference type="InterPro" id="IPR016120">
    <property type="entry name" value="Sig_transdc_His_kin_SpoOB"/>
</dbReference>
<keyword evidence="4" id="KW-0808">Transferase</keyword>
<dbReference type="InterPro" id="IPR029151">
    <property type="entry name" value="Sensor-like_sf"/>
</dbReference>
<dbReference type="SUPFAM" id="SSF103190">
    <property type="entry name" value="Sensory domain-like"/>
    <property type="match status" value="1"/>
</dbReference>
<keyword evidence="10" id="KW-0902">Two-component regulatory system</keyword>
<dbReference type="InterPro" id="IPR033463">
    <property type="entry name" value="sCache_3"/>
</dbReference>
<dbReference type="Gene3D" id="1.10.287.130">
    <property type="match status" value="1"/>
</dbReference>
<evidence type="ECO:0000259" key="12">
    <source>
        <dbReference type="SMART" id="SM00091"/>
    </source>
</evidence>
<protein>
    <submittedName>
        <fullName evidence="13">Histidine kinase</fullName>
    </submittedName>
</protein>
<name>A0A2N8LCI5_9STRE</name>
<dbReference type="GO" id="GO:0005886">
    <property type="term" value="C:plasma membrane"/>
    <property type="evidence" value="ECO:0007669"/>
    <property type="project" value="UniProtKB-SubCell"/>
</dbReference>
<dbReference type="InterPro" id="IPR039506">
    <property type="entry name" value="SPOB_a"/>
</dbReference>
<dbReference type="SMART" id="SM00091">
    <property type="entry name" value="PAS"/>
    <property type="match status" value="1"/>
</dbReference>
<dbReference type="GO" id="GO:0000155">
    <property type="term" value="F:phosphorelay sensor kinase activity"/>
    <property type="evidence" value="ECO:0007669"/>
    <property type="project" value="InterPro"/>
</dbReference>
<evidence type="ECO:0000256" key="10">
    <source>
        <dbReference type="ARBA" id="ARBA00023012"/>
    </source>
</evidence>
<gene>
    <name evidence="13" type="ORF">AT575_02995</name>
</gene>
<dbReference type="OrthoDB" id="9792686at2"/>
<evidence type="ECO:0000256" key="11">
    <source>
        <dbReference type="ARBA" id="ARBA00023136"/>
    </source>
</evidence>
<keyword evidence="5" id="KW-0812">Transmembrane</keyword>
<keyword evidence="2" id="KW-1003">Cell membrane</keyword>
<evidence type="ECO:0000256" key="2">
    <source>
        <dbReference type="ARBA" id="ARBA00022475"/>
    </source>
</evidence>
<dbReference type="Pfam" id="PF17203">
    <property type="entry name" value="sCache_3_2"/>
    <property type="match status" value="1"/>
</dbReference>
<evidence type="ECO:0000256" key="7">
    <source>
        <dbReference type="ARBA" id="ARBA00022777"/>
    </source>
</evidence>
<keyword evidence="3" id="KW-0597">Phosphoprotein</keyword>
<dbReference type="Proteomes" id="UP000235963">
    <property type="component" value="Unassembled WGS sequence"/>
</dbReference>
<evidence type="ECO:0000256" key="5">
    <source>
        <dbReference type="ARBA" id="ARBA00022692"/>
    </source>
</evidence>
<comment type="caution">
    <text evidence="13">The sequence shown here is derived from an EMBL/GenBank/DDBJ whole genome shotgun (WGS) entry which is preliminary data.</text>
</comment>
<reference evidence="13 14" key="1">
    <citation type="submission" date="2015-12" db="EMBL/GenBank/DDBJ databases">
        <title>Streptococcus penaeicida sp. nov.</title>
        <authorList>
            <person name="Gomez-Gil B."/>
            <person name="Morales-Covarrubias M."/>
        </authorList>
    </citation>
    <scope>NUCLEOTIDE SEQUENCE [LARGE SCALE GENOMIC DNA]</scope>
    <source>
        <strain evidence="13 14">CAIM 1838</strain>
    </source>
</reference>
<evidence type="ECO:0000256" key="9">
    <source>
        <dbReference type="ARBA" id="ARBA00022989"/>
    </source>
</evidence>
<accession>A0A2N8LCI5</accession>
<evidence type="ECO:0000313" key="14">
    <source>
        <dbReference type="Proteomes" id="UP000235963"/>
    </source>
</evidence>
<evidence type="ECO:0000256" key="8">
    <source>
        <dbReference type="ARBA" id="ARBA00022840"/>
    </source>
</evidence>
<dbReference type="Gene3D" id="3.30.450.20">
    <property type="entry name" value="PAS domain"/>
    <property type="match status" value="2"/>
</dbReference>
<proteinExistence type="predicted"/>
<comment type="subcellular location">
    <subcellularLocation>
        <location evidence="1">Cell membrane</location>
        <topology evidence="1">Multi-pass membrane protein</topology>
    </subcellularLocation>
</comment>
<dbReference type="RefSeq" id="WP_102777102.1">
    <property type="nucleotide sequence ID" value="NZ_CBCSGP010000021.1"/>
</dbReference>
<dbReference type="InterPro" id="IPR000014">
    <property type="entry name" value="PAS"/>
</dbReference>
<dbReference type="EMBL" id="LOCM01000015">
    <property type="protein sequence ID" value="PND47875.1"/>
    <property type="molecule type" value="Genomic_DNA"/>
</dbReference>
<evidence type="ECO:0000313" key="13">
    <source>
        <dbReference type="EMBL" id="PND47875.1"/>
    </source>
</evidence>
<dbReference type="SUPFAM" id="SSF55890">
    <property type="entry name" value="Sporulation response regulatory protein Spo0B"/>
    <property type="match status" value="1"/>
</dbReference>
<keyword evidence="7 13" id="KW-0418">Kinase</keyword>
<evidence type="ECO:0000256" key="1">
    <source>
        <dbReference type="ARBA" id="ARBA00004651"/>
    </source>
</evidence>
<evidence type="ECO:0000256" key="4">
    <source>
        <dbReference type="ARBA" id="ARBA00022679"/>
    </source>
</evidence>